<protein>
    <recommendedName>
        <fullName evidence="5">Non-ribosomal peptide synthetase module</fullName>
    </recommendedName>
</protein>
<dbReference type="EMBL" id="LQXD01000149">
    <property type="protein sequence ID" value="OIJ10028.1"/>
    <property type="molecule type" value="Genomic_DNA"/>
</dbReference>
<reference evidence="2 4" key="1">
    <citation type="submission" date="2016-10" db="EMBL/GenBank/DDBJ databases">
        <title>Draft genome sequences of four alkaliphilic bacteria belonging to the Anaerobacillus genus.</title>
        <authorList>
            <person name="Bassil N.M."/>
            <person name="Lloyd J.R."/>
        </authorList>
    </citation>
    <scope>NUCLEOTIDE SEQUENCE [LARGE SCALE GENOMIC DNA]</scope>
    <source>
        <strain evidence="2 4">NB2006</strain>
    </source>
</reference>
<dbReference type="KEGG" id="aia:AWH56_003815"/>
<dbReference type="EMBL" id="CP063356">
    <property type="protein sequence ID" value="QOY36792.1"/>
    <property type="molecule type" value="Genomic_DNA"/>
</dbReference>
<dbReference type="RefSeq" id="WP_071318208.1">
    <property type="nucleotide sequence ID" value="NZ_CP063356.2"/>
</dbReference>
<organism evidence="2 4">
    <name type="scientific">Anaerobacillus isosaccharinicus</name>
    <dbReference type="NCBI Taxonomy" id="1532552"/>
    <lineage>
        <taxon>Bacteria</taxon>
        <taxon>Bacillati</taxon>
        <taxon>Bacillota</taxon>
        <taxon>Bacilli</taxon>
        <taxon>Bacillales</taxon>
        <taxon>Bacillaceae</taxon>
        <taxon>Anaerobacillus</taxon>
    </lineage>
</organism>
<keyword evidence="4" id="KW-1185">Reference proteome</keyword>
<accession>A0A1S2LBZ9</accession>
<evidence type="ECO:0000313" key="3">
    <source>
        <dbReference type="EMBL" id="QOY36792.1"/>
    </source>
</evidence>
<dbReference type="InterPro" id="IPR045707">
    <property type="entry name" value="DUF6063"/>
</dbReference>
<proteinExistence type="predicted"/>
<evidence type="ECO:0008006" key="5">
    <source>
        <dbReference type="Google" id="ProtNLM"/>
    </source>
</evidence>
<reference evidence="3 4" key="3">
    <citation type="journal article" date="2019" name="Int. J. Syst. Evol. Microbiol.">
        <title>Anaerobacillus isosaccharinicus sp. nov., an alkaliphilic bacterium which degrades isosaccharinic acid.</title>
        <authorList>
            <person name="Bassil N.M."/>
            <person name="Lloyd J.R."/>
        </authorList>
    </citation>
    <scope>NUCLEOTIDE SEQUENCE [LARGE SCALE GENOMIC DNA]</scope>
    <source>
        <strain evidence="3 4">NB2006</strain>
    </source>
</reference>
<gene>
    <name evidence="3" type="ORF">AWH56_003815</name>
    <name evidence="2" type="ORF">AWH56_17175</name>
    <name evidence="1" type="ORF">AWH56_17795</name>
</gene>
<evidence type="ECO:0000313" key="1">
    <source>
        <dbReference type="EMBL" id="OIJ09241.1"/>
    </source>
</evidence>
<reference evidence="3 4" key="2">
    <citation type="journal article" date="2017" name="Genome Announc.">
        <title>Draft Genome Sequences of Four Alkaliphilic Bacteria Belonging to the Anaerobacillus Genus.</title>
        <authorList>
            <person name="Bassil N.M."/>
            <person name="Lloyd J.R."/>
        </authorList>
    </citation>
    <scope>NUCLEOTIDE SEQUENCE [LARGE SCALE GENOMIC DNA]</scope>
    <source>
        <strain evidence="3 4">NB2006</strain>
    </source>
</reference>
<sequence>MINGEENMLIAFDIFRELEHEGVLSNKEKIIAYNNEEIRDYVEDFARRSDMVILEADQRLYMVRNVHNNKFMFTNEELREKIFKGKKVTNVHLYLAYFTIMVLLAKYYNSDEQTVQAIQFLAVEDLEKEITKYLGQINKFEENVLIDVMEKTHLDLEGISKVWNEELGPYEEDKTKSAWNKIGFLFRVLNFLKEEDLVTFYEETNIRLTEKMVELINLYYFNSSRKNFLLELLKRPLEEAVEDLVETSNEIE</sequence>
<dbReference type="Pfam" id="PF19539">
    <property type="entry name" value="DUF6063"/>
    <property type="match status" value="1"/>
</dbReference>
<dbReference type="Proteomes" id="UP000180175">
    <property type="component" value="Chromosome"/>
</dbReference>
<evidence type="ECO:0000313" key="4">
    <source>
        <dbReference type="Proteomes" id="UP000180175"/>
    </source>
</evidence>
<reference evidence="3" key="4">
    <citation type="submission" date="2020-10" db="EMBL/GenBank/DDBJ databases">
        <authorList>
            <person name="Bassil N.M."/>
            <person name="Lloyd J.R."/>
        </authorList>
    </citation>
    <scope>NUCLEOTIDE SEQUENCE</scope>
    <source>
        <strain evidence="3">NB2006</strain>
    </source>
</reference>
<evidence type="ECO:0000313" key="2">
    <source>
        <dbReference type="EMBL" id="OIJ10028.1"/>
    </source>
</evidence>
<name>A0A1S2LBZ9_9BACI</name>
<dbReference type="EMBL" id="LQXD01000155">
    <property type="protein sequence ID" value="OIJ09241.1"/>
    <property type="molecule type" value="Genomic_DNA"/>
</dbReference>
<dbReference type="AlphaFoldDB" id="A0A1S2LBZ9"/>
<dbReference type="OrthoDB" id="2380372at2"/>